<organism evidence="2 3">
    <name type="scientific">Sulfobacillus benefaciens</name>
    <dbReference type="NCBI Taxonomy" id="453960"/>
    <lineage>
        <taxon>Bacteria</taxon>
        <taxon>Bacillati</taxon>
        <taxon>Bacillota</taxon>
        <taxon>Clostridia</taxon>
        <taxon>Eubacteriales</taxon>
        <taxon>Clostridiales Family XVII. Incertae Sedis</taxon>
        <taxon>Sulfobacillus</taxon>
    </lineage>
</organism>
<dbReference type="AlphaFoldDB" id="A0A2T2WUD3"/>
<accession>A0A2T2WUD3</accession>
<dbReference type="InterPro" id="IPR011726">
    <property type="entry name" value="KdpF"/>
</dbReference>
<sequence>MASFAGEGGRRIVMVEMVIGGIVGFLSLIYLFYALLYPEKL</sequence>
<evidence type="ECO:0000313" key="2">
    <source>
        <dbReference type="EMBL" id="PSR25857.1"/>
    </source>
</evidence>
<reference evidence="2 3" key="1">
    <citation type="journal article" date="2014" name="BMC Genomics">
        <title>Comparison of environmental and isolate Sulfobacillus genomes reveals diverse carbon, sulfur, nitrogen, and hydrogen metabolisms.</title>
        <authorList>
            <person name="Justice N.B."/>
            <person name="Norman A."/>
            <person name="Brown C.T."/>
            <person name="Singh A."/>
            <person name="Thomas B.C."/>
            <person name="Banfield J.F."/>
        </authorList>
    </citation>
    <scope>NUCLEOTIDE SEQUENCE [LARGE SCALE GENOMIC DNA]</scope>
    <source>
        <strain evidence="2">AMDSBA1</strain>
    </source>
</reference>
<comment type="caution">
    <text evidence="2">The sequence shown here is derived from an EMBL/GenBank/DDBJ whole genome shotgun (WGS) entry which is preliminary data.</text>
</comment>
<dbReference type="Proteomes" id="UP000242699">
    <property type="component" value="Unassembled WGS sequence"/>
</dbReference>
<dbReference type="EMBL" id="PXYT01000049">
    <property type="protein sequence ID" value="PSR25857.1"/>
    <property type="molecule type" value="Genomic_DNA"/>
</dbReference>
<proteinExistence type="predicted"/>
<name>A0A2T2WUD3_9FIRM</name>
<protein>
    <submittedName>
        <fullName evidence="2">K(+)-transporting ATPase subunit F</fullName>
    </submittedName>
</protein>
<dbReference type="GO" id="GO:0008556">
    <property type="term" value="F:P-type potassium transmembrane transporter activity"/>
    <property type="evidence" value="ECO:0007669"/>
    <property type="project" value="InterPro"/>
</dbReference>
<dbReference type="NCBIfam" id="TIGR02115">
    <property type="entry name" value="potass_kdpF"/>
    <property type="match status" value="1"/>
</dbReference>
<keyword evidence="1" id="KW-0472">Membrane</keyword>
<feature type="transmembrane region" description="Helical" evidence="1">
    <location>
        <begin position="12"/>
        <end position="36"/>
    </location>
</feature>
<dbReference type="Pfam" id="PF09604">
    <property type="entry name" value="Potass_KdpF"/>
    <property type="match status" value="1"/>
</dbReference>
<gene>
    <name evidence="2" type="primary">kdpF</name>
    <name evidence="2" type="ORF">C7B43_16020</name>
</gene>
<evidence type="ECO:0000313" key="3">
    <source>
        <dbReference type="Proteomes" id="UP000242699"/>
    </source>
</evidence>
<keyword evidence="1" id="KW-1133">Transmembrane helix</keyword>
<keyword evidence="1" id="KW-0812">Transmembrane</keyword>
<dbReference type="GO" id="GO:0005886">
    <property type="term" value="C:plasma membrane"/>
    <property type="evidence" value="ECO:0007669"/>
    <property type="project" value="InterPro"/>
</dbReference>
<evidence type="ECO:0000256" key="1">
    <source>
        <dbReference type="SAM" id="Phobius"/>
    </source>
</evidence>